<evidence type="ECO:0000313" key="3">
    <source>
        <dbReference type="Proteomes" id="UP001642409"/>
    </source>
</evidence>
<name>A0AA86RHU0_9EUKA</name>
<evidence type="ECO:0000313" key="1">
    <source>
        <dbReference type="EMBL" id="CAI9972349.1"/>
    </source>
</evidence>
<dbReference type="AlphaFoldDB" id="A0AA86RHU0"/>
<evidence type="ECO:0000313" key="2">
    <source>
        <dbReference type="EMBL" id="CAL6083711.1"/>
    </source>
</evidence>
<protein>
    <submittedName>
        <fullName evidence="2">Hypothetical_protein</fullName>
    </submittedName>
</protein>
<proteinExistence type="predicted"/>
<reference evidence="2 3" key="2">
    <citation type="submission" date="2024-07" db="EMBL/GenBank/DDBJ databases">
        <authorList>
            <person name="Akdeniz Z."/>
        </authorList>
    </citation>
    <scope>NUCLEOTIDE SEQUENCE [LARGE SCALE GENOMIC DNA]</scope>
</reference>
<keyword evidence="3" id="KW-1185">Reference proteome</keyword>
<sequence>MINKYIKKHNGFVPSLLQVRYSDEEYDNLQIKHMFKYDQKRQQQLEVLVTENIRMDSLHNNDEFLVPHVQHYKNNQQITVPKATQKHKTNNAHLTYSQTRIQTQKAIDIKIPWKLQRKTL</sequence>
<organism evidence="1">
    <name type="scientific">Hexamita inflata</name>
    <dbReference type="NCBI Taxonomy" id="28002"/>
    <lineage>
        <taxon>Eukaryota</taxon>
        <taxon>Metamonada</taxon>
        <taxon>Diplomonadida</taxon>
        <taxon>Hexamitidae</taxon>
        <taxon>Hexamitinae</taxon>
        <taxon>Hexamita</taxon>
    </lineage>
</organism>
<accession>A0AA86RHU0</accession>
<comment type="caution">
    <text evidence="1">The sequence shown here is derived from an EMBL/GenBank/DDBJ whole genome shotgun (WGS) entry which is preliminary data.</text>
</comment>
<dbReference type="EMBL" id="CAXDID020000374">
    <property type="protein sequence ID" value="CAL6083711.1"/>
    <property type="molecule type" value="Genomic_DNA"/>
</dbReference>
<reference evidence="1" key="1">
    <citation type="submission" date="2023-06" db="EMBL/GenBank/DDBJ databases">
        <authorList>
            <person name="Kurt Z."/>
        </authorList>
    </citation>
    <scope>NUCLEOTIDE SEQUENCE</scope>
</reference>
<dbReference type="EMBL" id="CATOUU010001108">
    <property type="protein sequence ID" value="CAI9972349.1"/>
    <property type="molecule type" value="Genomic_DNA"/>
</dbReference>
<dbReference type="Proteomes" id="UP001642409">
    <property type="component" value="Unassembled WGS sequence"/>
</dbReference>
<gene>
    <name evidence="1" type="ORF">HINF_LOCUS59994</name>
    <name evidence="2" type="ORF">HINF_LOCUS61855</name>
</gene>